<keyword evidence="1" id="KW-0472">Membrane</keyword>
<sequence length="56" mass="6191">MNEGGWVSIIALLGWLFLAVGAWRSYQVSGKRAVTYILIWGCLFLTVALGFMLIGK</sequence>
<name>A0A1C7D9I0_9SPHN</name>
<organism evidence="2 3">
    <name type="scientific">Paraurantiacibacter namhicola</name>
    <dbReference type="NCBI Taxonomy" id="645517"/>
    <lineage>
        <taxon>Bacteria</taxon>
        <taxon>Pseudomonadati</taxon>
        <taxon>Pseudomonadota</taxon>
        <taxon>Alphaproteobacteria</taxon>
        <taxon>Sphingomonadales</taxon>
        <taxon>Erythrobacteraceae</taxon>
        <taxon>Paraurantiacibacter</taxon>
    </lineage>
</organism>
<dbReference type="KEGG" id="anh:A6F65_01665"/>
<keyword evidence="3" id="KW-1185">Reference proteome</keyword>
<proteinExistence type="predicted"/>
<keyword evidence="1" id="KW-0812">Transmembrane</keyword>
<feature type="transmembrane region" description="Helical" evidence="1">
    <location>
        <begin position="33"/>
        <end position="54"/>
    </location>
</feature>
<dbReference type="Proteomes" id="UP000092698">
    <property type="component" value="Chromosome"/>
</dbReference>
<dbReference type="RefSeq" id="WP_169817014.1">
    <property type="nucleotide sequence ID" value="NZ_CP016545.1"/>
</dbReference>
<feature type="transmembrane region" description="Helical" evidence="1">
    <location>
        <begin position="6"/>
        <end position="26"/>
    </location>
</feature>
<accession>A0A1C7D9I0</accession>
<evidence type="ECO:0000313" key="3">
    <source>
        <dbReference type="Proteomes" id="UP000092698"/>
    </source>
</evidence>
<evidence type="ECO:0000313" key="2">
    <source>
        <dbReference type="EMBL" id="ANU07963.1"/>
    </source>
</evidence>
<protein>
    <submittedName>
        <fullName evidence="2">Uncharacterized protein</fullName>
    </submittedName>
</protein>
<dbReference type="AlphaFoldDB" id="A0A1C7D9I0"/>
<evidence type="ECO:0000256" key="1">
    <source>
        <dbReference type="SAM" id="Phobius"/>
    </source>
</evidence>
<dbReference type="EMBL" id="CP016545">
    <property type="protein sequence ID" value="ANU07963.1"/>
    <property type="molecule type" value="Genomic_DNA"/>
</dbReference>
<gene>
    <name evidence="2" type="ORF">A6F65_01665</name>
</gene>
<dbReference type="STRING" id="645517.A6F65_01665"/>
<keyword evidence="1" id="KW-1133">Transmembrane helix</keyword>
<reference evidence="2 3" key="1">
    <citation type="submission" date="2016-07" db="EMBL/GenBank/DDBJ databases">
        <title>Complete genome sequence of Altererythrobacter namhicola JCM 16345T, containing esterase-encoding genes.</title>
        <authorList>
            <person name="Cheng H."/>
            <person name="Wu Y.-H."/>
            <person name="Jian S.-L."/>
            <person name="Huo Y.-Y."/>
            <person name="Wang C.-S."/>
            <person name="Xu X.-W."/>
        </authorList>
    </citation>
    <scope>NUCLEOTIDE SEQUENCE [LARGE SCALE GENOMIC DNA]</scope>
    <source>
        <strain evidence="2 3">JCM 16345</strain>
    </source>
</reference>